<evidence type="ECO:0000313" key="3">
    <source>
        <dbReference type="Proteomes" id="UP000276776"/>
    </source>
</evidence>
<keyword evidence="3" id="KW-1185">Reference proteome</keyword>
<dbReference type="AlphaFoldDB" id="A0A0N5CKR2"/>
<dbReference type="GO" id="GO:0006508">
    <property type="term" value="P:proteolysis"/>
    <property type="evidence" value="ECO:0007669"/>
    <property type="project" value="InterPro"/>
</dbReference>
<dbReference type="Proteomes" id="UP000276776">
    <property type="component" value="Unassembled WGS sequence"/>
</dbReference>
<dbReference type="STRING" id="103827.A0A0N5CKR2"/>
<dbReference type="InterPro" id="IPR001254">
    <property type="entry name" value="Trypsin_dom"/>
</dbReference>
<dbReference type="InterPro" id="IPR009003">
    <property type="entry name" value="Peptidase_S1_PA"/>
</dbReference>
<feature type="domain" description="Peptidase S1" evidence="1">
    <location>
        <begin position="12"/>
        <end position="216"/>
    </location>
</feature>
<accession>A0A0N5CKR2</accession>
<gene>
    <name evidence="2" type="ORF">TCLT_LOCUS673</name>
</gene>
<evidence type="ECO:0000313" key="4">
    <source>
        <dbReference type="WBParaSite" id="TCLT_0000067201-mRNA-1"/>
    </source>
</evidence>
<reference evidence="4" key="1">
    <citation type="submission" date="2017-02" db="UniProtKB">
        <authorList>
            <consortium name="WormBaseParasite"/>
        </authorList>
    </citation>
    <scope>IDENTIFICATION</scope>
</reference>
<reference evidence="2 3" key="2">
    <citation type="submission" date="2018-11" db="EMBL/GenBank/DDBJ databases">
        <authorList>
            <consortium name="Pathogen Informatics"/>
        </authorList>
    </citation>
    <scope>NUCLEOTIDE SEQUENCE [LARGE SCALE GENOMIC DNA]</scope>
</reference>
<dbReference type="SUPFAM" id="SSF50494">
    <property type="entry name" value="Trypsin-like serine proteases"/>
    <property type="match status" value="1"/>
</dbReference>
<evidence type="ECO:0000259" key="1">
    <source>
        <dbReference type="Pfam" id="PF00089"/>
    </source>
</evidence>
<dbReference type="Pfam" id="PF00089">
    <property type="entry name" value="Trypsin"/>
    <property type="match status" value="1"/>
</dbReference>
<dbReference type="EMBL" id="UYYF01000055">
    <property type="protein sequence ID" value="VDM95731.1"/>
    <property type="molecule type" value="Genomic_DNA"/>
</dbReference>
<dbReference type="Gene3D" id="2.40.10.10">
    <property type="entry name" value="Trypsin-like serine proteases"/>
    <property type="match status" value="2"/>
</dbReference>
<proteinExistence type="predicted"/>
<dbReference type="GO" id="GO:0004252">
    <property type="term" value="F:serine-type endopeptidase activity"/>
    <property type="evidence" value="ECO:0007669"/>
    <property type="project" value="InterPro"/>
</dbReference>
<dbReference type="WBParaSite" id="TCLT_0000067201-mRNA-1">
    <property type="protein sequence ID" value="TCLT_0000067201-mRNA-1"/>
    <property type="gene ID" value="TCLT_0000067201"/>
</dbReference>
<dbReference type="OMA" id="CWDDIGA"/>
<dbReference type="InterPro" id="IPR043504">
    <property type="entry name" value="Peptidase_S1_PA_chymotrypsin"/>
</dbReference>
<name>A0A0N5CKR2_THECL</name>
<sequence length="290" mass="32087">MIWTILPGTQAIIGGEDKEWNRFGFLVKIFSREKLSNIVTSCTGTIISPRLVLTSSQCILNTTTGKRLSEFVINAPFMKGSRILGAEVVKIGETWAIMEIPELKLSMLCPPAPAPRGVAQLNVRPTLLQSSIVSIDPLKLKRKKCWVVGFATTDNATEFVDQNNIRLIALKSLDAVKNKPNFLWSPIVANDTACWDDVGAALFCSTRAWGHMLVGIFQHLIAPSQLQKTTNGGEEINITSSCNGAVEMRFSKIADQFKLFEAIQNFDITSFVSVYQHCFRDVPYSLTPGM</sequence>
<protein>
    <submittedName>
        <fullName evidence="4">Peptidase S1 domain-containing protein</fullName>
    </submittedName>
</protein>
<organism evidence="4">
    <name type="scientific">Thelazia callipaeda</name>
    <name type="common">Oriental eyeworm</name>
    <name type="synonym">Parasitic nematode</name>
    <dbReference type="NCBI Taxonomy" id="103827"/>
    <lineage>
        <taxon>Eukaryota</taxon>
        <taxon>Metazoa</taxon>
        <taxon>Ecdysozoa</taxon>
        <taxon>Nematoda</taxon>
        <taxon>Chromadorea</taxon>
        <taxon>Rhabditida</taxon>
        <taxon>Spirurina</taxon>
        <taxon>Spiruromorpha</taxon>
        <taxon>Thelazioidea</taxon>
        <taxon>Thelaziidae</taxon>
        <taxon>Thelazia</taxon>
    </lineage>
</organism>
<dbReference type="OrthoDB" id="5858510at2759"/>
<evidence type="ECO:0000313" key="2">
    <source>
        <dbReference type="EMBL" id="VDM95731.1"/>
    </source>
</evidence>